<dbReference type="CDD" id="cd17536">
    <property type="entry name" value="REC_YesN-like"/>
    <property type="match status" value="1"/>
</dbReference>
<dbReference type="InterPro" id="IPR020449">
    <property type="entry name" value="Tscrpt_reg_AraC-type_HTH"/>
</dbReference>
<dbReference type="PROSITE" id="PS01124">
    <property type="entry name" value="HTH_ARAC_FAMILY_2"/>
    <property type="match status" value="1"/>
</dbReference>
<dbReference type="OrthoDB" id="342399at2"/>
<dbReference type="EMBL" id="MSTR01000005">
    <property type="protein sequence ID" value="ONN43445.1"/>
    <property type="molecule type" value="Genomic_DNA"/>
</dbReference>
<dbReference type="GO" id="GO:0000160">
    <property type="term" value="P:phosphorelay signal transduction system"/>
    <property type="evidence" value="ECO:0007669"/>
    <property type="project" value="InterPro"/>
</dbReference>
<dbReference type="PANTHER" id="PTHR43280:SF2">
    <property type="entry name" value="HTH-TYPE TRANSCRIPTIONAL REGULATOR EXSA"/>
    <property type="match status" value="1"/>
</dbReference>
<gene>
    <name evidence="7" type="ORF">BTN92_06305</name>
</gene>
<dbReference type="PANTHER" id="PTHR43280">
    <property type="entry name" value="ARAC-FAMILY TRANSCRIPTIONAL REGULATOR"/>
    <property type="match status" value="1"/>
</dbReference>
<dbReference type="AlphaFoldDB" id="A0A1V2UJ60"/>
<evidence type="ECO:0000256" key="4">
    <source>
        <dbReference type="PROSITE-ProRule" id="PRU00169"/>
    </source>
</evidence>
<dbReference type="Proteomes" id="UP000189299">
    <property type="component" value="Unassembled WGS sequence"/>
</dbReference>
<dbReference type="SMART" id="SM00448">
    <property type="entry name" value="REC"/>
    <property type="match status" value="1"/>
</dbReference>
<dbReference type="Pfam" id="PF12833">
    <property type="entry name" value="HTH_18"/>
    <property type="match status" value="1"/>
</dbReference>
<dbReference type="SUPFAM" id="SSF52172">
    <property type="entry name" value="CheY-like"/>
    <property type="match status" value="1"/>
</dbReference>
<comment type="caution">
    <text evidence="7">The sequence shown here is derived from an EMBL/GenBank/DDBJ whole genome shotgun (WGS) entry which is preliminary data.</text>
</comment>
<feature type="modified residue" description="4-aspartylphosphate" evidence="4">
    <location>
        <position position="55"/>
    </location>
</feature>
<dbReference type="SUPFAM" id="SSF46689">
    <property type="entry name" value="Homeodomain-like"/>
    <property type="match status" value="2"/>
</dbReference>
<evidence type="ECO:0000256" key="1">
    <source>
        <dbReference type="ARBA" id="ARBA00023015"/>
    </source>
</evidence>
<dbReference type="InterPro" id="IPR011006">
    <property type="entry name" value="CheY-like_superfamily"/>
</dbReference>
<proteinExistence type="predicted"/>
<accession>A0A1V2UJ60</accession>
<dbReference type="STRING" id="53346.A5802_001218"/>
<evidence type="ECO:0000259" key="5">
    <source>
        <dbReference type="PROSITE" id="PS01124"/>
    </source>
</evidence>
<dbReference type="Gene3D" id="1.10.10.60">
    <property type="entry name" value="Homeodomain-like"/>
    <property type="match status" value="2"/>
</dbReference>
<evidence type="ECO:0000313" key="8">
    <source>
        <dbReference type="Proteomes" id="UP000189299"/>
    </source>
</evidence>
<dbReference type="InterPro" id="IPR018062">
    <property type="entry name" value="HTH_AraC-typ_CS"/>
</dbReference>
<evidence type="ECO:0000259" key="6">
    <source>
        <dbReference type="PROSITE" id="PS50110"/>
    </source>
</evidence>
<protein>
    <submittedName>
        <fullName evidence="7">DNA-binding response regulator</fullName>
    </submittedName>
</protein>
<name>A0A1V2UJ60_ENTMU</name>
<dbReference type="Pfam" id="PF00072">
    <property type="entry name" value="Response_reg"/>
    <property type="match status" value="1"/>
</dbReference>
<dbReference type="SMART" id="SM00342">
    <property type="entry name" value="HTH_ARAC"/>
    <property type="match status" value="1"/>
</dbReference>
<dbReference type="InterPro" id="IPR009057">
    <property type="entry name" value="Homeodomain-like_sf"/>
</dbReference>
<keyword evidence="2 7" id="KW-0238">DNA-binding</keyword>
<dbReference type="Gene3D" id="3.40.50.2300">
    <property type="match status" value="1"/>
</dbReference>
<keyword evidence="4" id="KW-0597">Phosphoprotein</keyword>
<dbReference type="RefSeq" id="WP_077151440.1">
    <property type="nucleotide sequence ID" value="NZ_CABMMO010000005.1"/>
</dbReference>
<dbReference type="PROSITE" id="PS00041">
    <property type="entry name" value="HTH_ARAC_FAMILY_1"/>
    <property type="match status" value="1"/>
</dbReference>
<evidence type="ECO:0000313" key="7">
    <source>
        <dbReference type="EMBL" id="ONN43445.1"/>
    </source>
</evidence>
<keyword evidence="1" id="KW-0805">Transcription regulation</keyword>
<feature type="domain" description="HTH araC/xylS-type" evidence="5">
    <location>
        <begin position="397"/>
        <end position="495"/>
    </location>
</feature>
<evidence type="ECO:0000256" key="2">
    <source>
        <dbReference type="ARBA" id="ARBA00023125"/>
    </source>
</evidence>
<dbReference type="GO" id="GO:0003700">
    <property type="term" value="F:DNA-binding transcription factor activity"/>
    <property type="evidence" value="ECO:0007669"/>
    <property type="project" value="InterPro"/>
</dbReference>
<evidence type="ECO:0000256" key="3">
    <source>
        <dbReference type="ARBA" id="ARBA00023163"/>
    </source>
</evidence>
<dbReference type="GO" id="GO:0043565">
    <property type="term" value="F:sequence-specific DNA binding"/>
    <property type="evidence" value="ECO:0007669"/>
    <property type="project" value="InterPro"/>
</dbReference>
<dbReference type="InterPro" id="IPR018060">
    <property type="entry name" value="HTH_AraC"/>
</dbReference>
<sequence>MKNIVLIDDEQTILSGLSTLIDWPAHDFHLKGAFSKPLEALEFIKHQPLDIVVTDLMMPDLNGIELSRLIKKEQPEAKILVLSSYDDFQLVKDSFKEGVSDYLLKPKLNPSEFLASLKSLVEQSTEVKKPRLTELEKMSQLLSTYLSGTSLDLGISREQFPHDYFFLVYCEEKQSEKLRRSEQLIAEAPQYTNQLASVFPFSTTANDIGYFINVASKKAFDQLIERFQQEHQTDSCLYVLSDVLDFENFYSEFLTLKQKSSGQHFYLIDHCVICEKLLSPLLSSYEQQTKSYLTKIMNKDFTSAIEELDNYMSKVLDQRLQPSYLKHEIINRLYALINAIADEHEKREEIMTLKITIPAQITQAERWDDLVLIVNNTTKLLREVTTTFRKDNSDVLTLIYEYVQENYHQDISLQTLSEKYHFSYSYLSTIFTEKYGINFTKYLKTVRINQAKLLLKESNLSLSDIGQQTGFTELGYFSRVFKEETGLTPSQYRKGILTV</sequence>
<dbReference type="PRINTS" id="PR00032">
    <property type="entry name" value="HTHARAC"/>
</dbReference>
<dbReference type="InterPro" id="IPR001789">
    <property type="entry name" value="Sig_transdc_resp-reg_receiver"/>
</dbReference>
<reference evidence="7 8" key="1">
    <citation type="submission" date="2016-12" db="EMBL/GenBank/DDBJ databases">
        <authorList>
            <person name="Song W.-J."/>
            <person name="Kurnit D.M."/>
        </authorList>
    </citation>
    <scope>NUCLEOTIDE SEQUENCE [LARGE SCALE GENOMIC DNA]</scope>
    <source>
        <strain evidence="7 8">CGB1038-1_S1</strain>
    </source>
</reference>
<organism evidence="7 8">
    <name type="scientific">Enterococcus mundtii</name>
    <dbReference type="NCBI Taxonomy" id="53346"/>
    <lineage>
        <taxon>Bacteria</taxon>
        <taxon>Bacillati</taxon>
        <taxon>Bacillota</taxon>
        <taxon>Bacilli</taxon>
        <taxon>Lactobacillales</taxon>
        <taxon>Enterococcaceae</taxon>
        <taxon>Enterococcus</taxon>
    </lineage>
</organism>
<dbReference type="PROSITE" id="PS50110">
    <property type="entry name" value="RESPONSE_REGULATORY"/>
    <property type="match status" value="1"/>
</dbReference>
<keyword evidence="3" id="KW-0804">Transcription</keyword>
<feature type="domain" description="Response regulatory" evidence="6">
    <location>
        <begin position="3"/>
        <end position="120"/>
    </location>
</feature>